<gene>
    <name evidence="2" type="ordered locus">MSU_0367</name>
</gene>
<organism evidence="2 3">
    <name type="scientific">Mycoplasma suis (strain Illinois)</name>
    <dbReference type="NCBI Taxonomy" id="768700"/>
    <lineage>
        <taxon>Bacteria</taxon>
        <taxon>Bacillati</taxon>
        <taxon>Mycoplasmatota</taxon>
        <taxon>Mollicutes</taxon>
        <taxon>Mycoplasmataceae</taxon>
        <taxon>Mycoplasma</taxon>
    </lineage>
</organism>
<dbReference type="InterPro" id="IPR038763">
    <property type="entry name" value="DHH_sf"/>
</dbReference>
<dbReference type="InterPro" id="IPR051319">
    <property type="entry name" value="Oligoribo/pAp-PDE_c-di-AMP_PDE"/>
</dbReference>
<dbReference type="Proteomes" id="UP000007484">
    <property type="component" value="Chromosome"/>
</dbReference>
<dbReference type="Pfam" id="PF01368">
    <property type="entry name" value="DHH"/>
    <property type="match status" value="1"/>
</dbReference>
<dbReference type="PANTHER" id="PTHR47618:SF1">
    <property type="entry name" value="BIFUNCTIONAL OLIGORIBONUCLEASE AND PAP PHOSPHATASE NRNA"/>
    <property type="match status" value="1"/>
</dbReference>
<sequence>MPIETNLVNRRTIQEFGDKFLYKINQYKYISIFLHIKPDFDAYASMFSLYYWIKLNFPNKEIALWIYPEEMSQNEKFLFDWNKDILVEFPDRELKESLGIIVDTPNQSRVLTQKHYFCSEIVIIDHHPRMDSFAQLEFINHTYSSTSEILGELFLIFERSDNKYVFEPKISRYLYAGIITDSNFLRGNSTPQTFFILWKILEKGINRKEINNLISEKTLNKKLFDQEVVRNIRVTPNGLAFAIVSQSLLKKYLIQDYLSAITNLEGIGGVQIWVILIEDPTLLEDPSTSDKKWKSSIRSKELPIDGVAKYFGGGGHKNVSSVLFKKRRDFFKLLLFLDKYLIKFGYFNASNYQKFGRSWNYIFYKFLSDRILKVEVPLNEIE</sequence>
<dbReference type="PANTHER" id="PTHR47618">
    <property type="entry name" value="BIFUNCTIONAL OLIGORIBONUCLEASE AND PAP PHOSPHATASE NRNA"/>
    <property type="match status" value="1"/>
</dbReference>
<dbReference type="HOGENOM" id="CLU_039720_1_0_14"/>
<dbReference type="RefSeq" id="WP_013609811.1">
    <property type="nucleotide sequence ID" value="NC_015155.1"/>
</dbReference>
<keyword evidence="3" id="KW-1185">Reference proteome</keyword>
<evidence type="ECO:0000313" key="2">
    <source>
        <dbReference type="EMBL" id="ADX97907.1"/>
    </source>
</evidence>
<dbReference type="STRING" id="768700.MSU_0367"/>
<dbReference type="SUPFAM" id="SSF64182">
    <property type="entry name" value="DHH phosphoesterases"/>
    <property type="match status" value="1"/>
</dbReference>
<accession>F0QQY7</accession>
<protein>
    <submittedName>
        <fullName evidence="2">MgPa-like protein, DHH family phosphoesterase</fullName>
    </submittedName>
</protein>
<evidence type="ECO:0000313" key="3">
    <source>
        <dbReference type="Proteomes" id="UP000007484"/>
    </source>
</evidence>
<dbReference type="InterPro" id="IPR001667">
    <property type="entry name" value="DDH_dom"/>
</dbReference>
<dbReference type="AlphaFoldDB" id="F0QQY7"/>
<name>F0QQY7_MYCSL</name>
<reference evidence="2 3" key="1">
    <citation type="journal article" date="2011" name="J. Bacteriol.">
        <title>Complete genome sequences of two hemotropic Mycoplasmas, Mycoplasma haemofelis strain Ohio2 and Mycoplasma suis strain Illinois.</title>
        <authorList>
            <person name="Messick J.B."/>
            <person name="Santos A.P."/>
            <person name="Guimaraes A.M."/>
        </authorList>
    </citation>
    <scope>NUCLEOTIDE SEQUENCE [LARGE SCALE GENOMIC DNA]</scope>
    <source>
        <strain evidence="2 3">Illinois</strain>
    </source>
</reference>
<dbReference type="Gene3D" id="3.90.1640.10">
    <property type="entry name" value="inorganic pyrophosphatase (n-terminal core)"/>
    <property type="match status" value="1"/>
</dbReference>
<dbReference type="KEGG" id="mss:MSU_0367"/>
<feature type="domain" description="DDH" evidence="1">
    <location>
        <begin position="30"/>
        <end position="178"/>
    </location>
</feature>
<dbReference type="Gene3D" id="3.10.310.30">
    <property type="match status" value="1"/>
</dbReference>
<dbReference type="EMBL" id="CP002525">
    <property type="protein sequence ID" value="ADX97907.1"/>
    <property type="molecule type" value="Genomic_DNA"/>
</dbReference>
<proteinExistence type="predicted"/>
<evidence type="ECO:0000259" key="1">
    <source>
        <dbReference type="Pfam" id="PF01368"/>
    </source>
</evidence>